<evidence type="ECO:0000256" key="1">
    <source>
        <dbReference type="SAM" id="Phobius"/>
    </source>
</evidence>
<protein>
    <submittedName>
        <fullName evidence="2">Uncharacterized protein</fullName>
    </submittedName>
</protein>
<comment type="caution">
    <text evidence="2">The sequence shown here is derived from an EMBL/GenBank/DDBJ whole genome shotgun (WGS) entry which is preliminary data.</text>
</comment>
<gene>
    <name evidence="2" type="ORF">LC586_16500</name>
</gene>
<accession>A0ABS8I9F5</accession>
<sequence>MNIHLLAQRSLKTARVSTTEALFYILLLNLVALVALLLGAKPLIISSAVQ</sequence>
<feature type="transmembrane region" description="Helical" evidence="1">
    <location>
        <begin position="21"/>
        <end position="40"/>
    </location>
</feature>
<keyword evidence="1" id="KW-0472">Membrane</keyword>
<proteinExistence type="predicted"/>
<dbReference type="Proteomes" id="UP001199525">
    <property type="component" value="Unassembled WGS sequence"/>
</dbReference>
<dbReference type="EMBL" id="JAIVFQ010000022">
    <property type="protein sequence ID" value="MCC5600776.1"/>
    <property type="molecule type" value="Genomic_DNA"/>
</dbReference>
<keyword evidence="3" id="KW-1185">Reference proteome</keyword>
<keyword evidence="1" id="KW-1133">Transmembrane helix</keyword>
<organism evidence="2 3">
    <name type="scientific">Nostoc favosum CHAB5714</name>
    <dbReference type="NCBI Taxonomy" id="2780399"/>
    <lineage>
        <taxon>Bacteria</taxon>
        <taxon>Bacillati</taxon>
        <taxon>Cyanobacteriota</taxon>
        <taxon>Cyanophyceae</taxon>
        <taxon>Nostocales</taxon>
        <taxon>Nostocaceae</taxon>
        <taxon>Nostoc</taxon>
        <taxon>Nostoc favosum</taxon>
    </lineage>
</organism>
<dbReference type="RefSeq" id="WP_229485839.1">
    <property type="nucleotide sequence ID" value="NZ_JAIVFQ010000022.1"/>
</dbReference>
<evidence type="ECO:0000313" key="3">
    <source>
        <dbReference type="Proteomes" id="UP001199525"/>
    </source>
</evidence>
<name>A0ABS8I9F5_9NOSO</name>
<reference evidence="2 3" key="1">
    <citation type="journal article" date="2021" name="Microorganisms">
        <title>Genome Evolution of Filamentous Cyanobacterium Nostoc Species: From Facultative Symbiosis to Free Living.</title>
        <authorList>
            <person name="Huo D."/>
            <person name="Li H."/>
            <person name="Cai F."/>
            <person name="Guo X."/>
            <person name="Qiao Z."/>
            <person name="Wang W."/>
            <person name="Yu G."/>
            <person name="Li R."/>
        </authorList>
    </citation>
    <scope>NUCLEOTIDE SEQUENCE [LARGE SCALE GENOMIC DNA]</scope>
    <source>
        <strain evidence="2 3">CHAB 5714</strain>
    </source>
</reference>
<keyword evidence="1" id="KW-0812">Transmembrane</keyword>
<evidence type="ECO:0000313" key="2">
    <source>
        <dbReference type="EMBL" id="MCC5600776.1"/>
    </source>
</evidence>